<dbReference type="EMBL" id="JXTB01000228">
    <property type="protein sequence ID" value="PON51789.1"/>
    <property type="molecule type" value="Genomic_DNA"/>
</dbReference>
<accession>A0A2P5BSK7</accession>
<dbReference type="AlphaFoldDB" id="A0A2P5BSK7"/>
<evidence type="ECO:0000313" key="1">
    <source>
        <dbReference type="EMBL" id="PON51789.1"/>
    </source>
</evidence>
<protein>
    <submittedName>
        <fullName evidence="1">Uncharacterized protein</fullName>
    </submittedName>
</protein>
<sequence length="68" mass="8194">MERIMAYSMLEPCGIVIYGLPKIERCELESGEEEERRFENEASRERIMPWKLVIQILNRARKMYGFRP</sequence>
<keyword evidence="2" id="KW-1185">Reference proteome</keyword>
<organism evidence="1 2">
    <name type="scientific">Parasponia andersonii</name>
    <name type="common">Sponia andersonii</name>
    <dbReference type="NCBI Taxonomy" id="3476"/>
    <lineage>
        <taxon>Eukaryota</taxon>
        <taxon>Viridiplantae</taxon>
        <taxon>Streptophyta</taxon>
        <taxon>Embryophyta</taxon>
        <taxon>Tracheophyta</taxon>
        <taxon>Spermatophyta</taxon>
        <taxon>Magnoliopsida</taxon>
        <taxon>eudicotyledons</taxon>
        <taxon>Gunneridae</taxon>
        <taxon>Pentapetalae</taxon>
        <taxon>rosids</taxon>
        <taxon>fabids</taxon>
        <taxon>Rosales</taxon>
        <taxon>Cannabaceae</taxon>
        <taxon>Parasponia</taxon>
    </lineage>
</organism>
<dbReference type="Proteomes" id="UP000237105">
    <property type="component" value="Unassembled WGS sequence"/>
</dbReference>
<reference evidence="2" key="1">
    <citation type="submission" date="2016-06" db="EMBL/GenBank/DDBJ databases">
        <title>Parallel loss of symbiosis genes in relatives of nitrogen-fixing non-legume Parasponia.</title>
        <authorList>
            <person name="Van Velzen R."/>
            <person name="Holmer R."/>
            <person name="Bu F."/>
            <person name="Rutten L."/>
            <person name="Van Zeijl A."/>
            <person name="Liu W."/>
            <person name="Santuari L."/>
            <person name="Cao Q."/>
            <person name="Sharma T."/>
            <person name="Shen D."/>
            <person name="Roswanjaya Y."/>
            <person name="Wardhani T."/>
            <person name="Kalhor M.S."/>
            <person name="Jansen J."/>
            <person name="Van den Hoogen J."/>
            <person name="Gungor B."/>
            <person name="Hartog M."/>
            <person name="Hontelez J."/>
            <person name="Verver J."/>
            <person name="Yang W.-C."/>
            <person name="Schijlen E."/>
            <person name="Repin R."/>
            <person name="Schilthuizen M."/>
            <person name="Schranz E."/>
            <person name="Heidstra R."/>
            <person name="Miyata K."/>
            <person name="Fedorova E."/>
            <person name="Kohlen W."/>
            <person name="Bisseling T."/>
            <person name="Smit S."/>
            <person name="Geurts R."/>
        </authorList>
    </citation>
    <scope>NUCLEOTIDE SEQUENCE [LARGE SCALE GENOMIC DNA]</scope>
    <source>
        <strain evidence="2">cv. WU1-14</strain>
    </source>
</reference>
<comment type="caution">
    <text evidence="1">The sequence shown here is derived from an EMBL/GenBank/DDBJ whole genome shotgun (WGS) entry which is preliminary data.</text>
</comment>
<evidence type="ECO:0000313" key="2">
    <source>
        <dbReference type="Proteomes" id="UP000237105"/>
    </source>
</evidence>
<gene>
    <name evidence="1" type="ORF">PanWU01x14_213590</name>
</gene>
<name>A0A2P5BSK7_PARAD</name>
<proteinExistence type="predicted"/>